<dbReference type="PROSITE" id="PS50157">
    <property type="entry name" value="ZINC_FINGER_C2H2_2"/>
    <property type="match status" value="1"/>
</dbReference>
<keyword evidence="1" id="KW-0479">Metal-binding</keyword>
<reference evidence="4" key="1">
    <citation type="journal article" date="2020" name="Stud. Mycol.">
        <title>101 Dothideomycetes genomes: a test case for predicting lifestyles and emergence of pathogens.</title>
        <authorList>
            <person name="Haridas S."/>
            <person name="Albert R."/>
            <person name="Binder M."/>
            <person name="Bloem J."/>
            <person name="Labutti K."/>
            <person name="Salamov A."/>
            <person name="Andreopoulos B."/>
            <person name="Baker S."/>
            <person name="Barry K."/>
            <person name="Bills G."/>
            <person name="Bluhm B."/>
            <person name="Cannon C."/>
            <person name="Castanera R."/>
            <person name="Culley D."/>
            <person name="Daum C."/>
            <person name="Ezra D."/>
            <person name="Gonzalez J."/>
            <person name="Henrissat B."/>
            <person name="Kuo A."/>
            <person name="Liang C."/>
            <person name="Lipzen A."/>
            <person name="Lutzoni F."/>
            <person name="Magnuson J."/>
            <person name="Mondo S."/>
            <person name="Nolan M."/>
            <person name="Ohm R."/>
            <person name="Pangilinan J."/>
            <person name="Park H.-J."/>
            <person name="Ramirez L."/>
            <person name="Alfaro M."/>
            <person name="Sun H."/>
            <person name="Tritt A."/>
            <person name="Yoshinaga Y."/>
            <person name="Zwiers L.-H."/>
            <person name="Turgeon B."/>
            <person name="Goodwin S."/>
            <person name="Spatafora J."/>
            <person name="Crous P."/>
            <person name="Grigoriev I."/>
        </authorList>
    </citation>
    <scope>NUCLEOTIDE SEQUENCE</scope>
    <source>
        <strain evidence="4">CBS 109.77</strain>
    </source>
</reference>
<gene>
    <name evidence="4" type="ORF">K505DRAFT_353801</name>
</gene>
<evidence type="ECO:0000256" key="1">
    <source>
        <dbReference type="PROSITE-ProRule" id="PRU00042"/>
    </source>
</evidence>
<sequence>MQSLSPGNWTNADPASRIPNFRTTKQHSWNGSSAAALGIAYDNERFRQFFHRYNVAEIMRGYELAQDADLFAIARKYRDIDLRLLLKFREDDALEFFEELKRCRGSDILECREAIVGTSQSVAKHQASLLDLSHRSHSYRLSNASRDSGYESRPSSEIDGSMGFSLAYNTATPTPPHYSSSSTQGVLHEHPLPITNSFPSAPQPNLLGETHRSEHINNACFPHSPQWPPTESTASSPLDTAKPNRPRLFECMYCAHGFVRYGDCLNHEEKNHSQRKEWICPHCQVQSKTKAGHDRHHRNHGCQQCTEPEEVVILSGPKTASACYYCGALFEGTDCFASRANHVKMAHYKGDVPKTRVDMDHSRMISSLLSQRGLSSSWELFMKRKPNVELSWTAENSRELVDALEFGEYPNGMLNQIQRIYDLADKVENPPRSLPTETSGDGQIDQQIGIPKSLEVPAVFTRPRTTGARLTDLDDGFMDSSRTSSAKTSDPRLKKVVTSPLSGEGQSYTDLVNGFDSSHDHSSSMRLAHQPSPQFRDDVFMGSRRHTHDSSDIMDISQGSGSTSLTPAPRDPTPPSGSWAFWEMDDPLMRMEDIMTQQILVSSQPSSNVPAYTPPGWEHALPPSIQMAANTPPAPLGGALPWPPHRRSPRN</sequence>
<dbReference type="Proteomes" id="UP000799757">
    <property type="component" value="Unassembled WGS sequence"/>
</dbReference>
<dbReference type="PROSITE" id="PS00028">
    <property type="entry name" value="ZINC_FINGER_C2H2_1"/>
    <property type="match status" value="1"/>
</dbReference>
<keyword evidence="5" id="KW-1185">Reference proteome</keyword>
<organism evidence="4 5">
    <name type="scientific">Melanomma pulvis-pyrius CBS 109.77</name>
    <dbReference type="NCBI Taxonomy" id="1314802"/>
    <lineage>
        <taxon>Eukaryota</taxon>
        <taxon>Fungi</taxon>
        <taxon>Dikarya</taxon>
        <taxon>Ascomycota</taxon>
        <taxon>Pezizomycotina</taxon>
        <taxon>Dothideomycetes</taxon>
        <taxon>Pleosporomycetidae</taxon>
        <taxon>Pleosporales</taxon>
        <taxon>Melanommataceae</taxon>
        <taxon>Melanomma</taxon>
    </lineage>
</organism>
<feature type="region of interest" description="Disordered" evidence="2">
    <location>
        <begin position="471"/>
        <end position="502"/>
    </location>
</feature>
<accession>A0A6A6WTP9</accession>
<evidence type="ECO:0000313" key="5">
    <source>
        <dbReference type="Proteomes" id="UP000799757"/>
    </source>
</evidence>
<dbReference type="OrthoDB" id="3945089at2759"/>
<evidence type="ECO:0000313" key="4">
    <source>
        <dbReference type="EMBL" id="KAF2787496.1"/>
    </source>
</evidence>
<dbReference type="GO" id="GO:0008270">
    <property type="term" value="F:zinc ion binding"/>
    <property type="evidence" value="ECO:0007669"/>
    <property type="project" value="UniProtKB-KW"/>
</dbReference>
<dbReference type="SMART" id="SM00355">
    <property type="entry name" value="ZnF_C2H2"/>
    <property type="match status" value="2"/>
</dbReference>
<dbReference type="EMBL" id="MU002312">
    <property type="protein sequence ID" value="KAF2787496.1"/>
    <property type="molecule type" value="Genomic_DNA"/>
</dbReference>
<evidence type="ECO:0000256" key="2">
    <source>
        <dbReference type="SAM" id="MobiDB-lite"/>
    </source>
</evidence>
<protein>
    <recommendedName>
        <fullName evidence="3">C2H2-type domain-containing protein</fullName>
    </recommendedName>
</protein>
<feature type="region of interest" description="Disordered" evidence="2">
    <location>
        <begin position="545"/>
        <end position="575"/>
    </location>
</feature>
<feature type="domain" description="C2H2-type" evidence="3">
    <location>
        <begin position="249"/>
        <end position="277"/>
    </location>
</feature>
<keyword evidence="1" id="KW-0863">Zinc-finger</keyword>
<feature type="compositionally biased region" description="Polar residues" evidence="2">
    <location>
        <begin position="1"/>
        <end position="13"/>
    </location>
</feature>
<feature type="compositionally biased region" description="Polar residues" evidence="2">
    <location>
        <begin position="557"/>
        <end position="566"/>
    </location>
</feature>
<dbReference type="InterPro" id="IPR013087">
    <property type="entry name" value="Znf_C2H2_type"/>
</dbReference>
<evidence type="ECO:0000259" key="3">
    <source>
        <dbReference type="PROSITE" id="PS50157"/>
    </source>
</evidence>
<name>A0A6A6WTP9_9PLEO</name>
<feature type="region of interest" description="Disordered" evidence="2">
    <location>
        <begin position="605"/>
        <end position="651"/>
    </location>
</feature>
<proteinExistence type="predicted"/>
<keyword evidence="1" id="KW-0862">Zinc</keyword>
<feature type="region of interest" description="Disordered" evidence="2">
    <location>
        <begin position="1"/>
        <end position="24"/>
    </location>
</feature>
<dbReference type="AlphaFoldDB" id="A0A6A6WTP9"/>